<dbReference type="SUPFAM" id="SSF46785">
    <property type="entry name" value="Winged helix' DNA-binding domain"/>
    <property type="match status" value="1"/>
</dbReference>
<accession>A0A562RL51</accession>
<feature type="domain" description="HTH marR-type" evidence="1">
    <location>
        <begin position="16"/>
        <end position="149"/>
    </location>
</feature>
<dbReference type="PANTHER" id="PTHR33164:SF43">
    <property type="entry name" value="HTH-TYPE TRANSCRIPTIONAL REPRESSOR YETL"/>
    <property type="match status" value="1"/>
</dbReference>
<dbReference type="OrthoDB" id="8751266at2"/>
<dbReference type="Pfam" id="PF12802">
    <property type="entry name" value="MarR_2"/>
    <property type="match status" value="1"/>
</dbReference>
<protein>
    <submittedName>
        <fullName evidence="2">DNA-binding MarR family transcriptional regulator</fullName>
    </submittedName>
</protein>
<dbReference type="SMART" id="SM00347">
    <property type="entry name" value="HTH_MARR"/>
    <property type="match status" value="1"/>
</dbReference>
<dbReference type="PANTHER" id="PTHR33164">
    <property type="entry name" value="TRANSCRIPTIONAL REGULATOR, MARR FAMILY"/>
    <property type="match status" value="1"/>
</dbReference>
<dbReference type="GO" id="GO:0003700">
    <property type="term" value="F:DNA-binding transcription factor activity"/>
    <property type="evidence" value="ECO:0007669"/>
    <property type="project" value="InterPro"/>
</dbReference>
<name>A0A562RL51_9BURK</name>
<gene>
    <name evidence="2" type="ORF">IP91_00851</name>
</gene>
<dbReference type="InterPro" id="IPR036390">
    <property type="entry name" value="WH_DNA-bd_sf"/>
</dbReference>
<keyword evidence="3" id="KW-1185">Reference proteome</keyword>
<evidence type="ECO:0000313" key="2">
    <source>
        <dbReference type="EMBL" id="TWI69778.1"/>
    </source>
</evidence>
<dbReference type="InterPro" id="IPR000835">
    <property type="entry name" value="HTH_MarR-typ"/>
</dbReference>
<dbReference type="Gene3D" id="1.10.10.10">
    <property type="entry name" value="Winged helix-like DNA-binding domain superfamily/Winged helix DNA-binding domain"/>
    <property type="match status" value="1"/>
</dbReference>
<dbReference type="InterPro" id="IPR036388">
    <property type="entry name" value="WH-like_DNA-bd_sf"/>
</dbReference>
<proteinExistence type="predicted"/>
<dbReference type="GO" id="GO:0003677">
    <property type="term" value="F:DNA binding"/>
    <property type="evidence" value="ECO:0007669"/>
    <property type="project" value="UniProtKB-KW"/>
</dbReference>
<dbReference type="Proteomes" id="UP000318431">
    <property type="component" value="Unassembled WGS sequence"/>
</dbReference>
<dbReference type="GO" id="GO:0006950">
    <property type="term" value="P:response to stress"/>
    <property type="evidence" value="ECO:0007669"/>
    <property type="project" value="TreeGrafter"/>
</dbReference>
<sequence length="217" mass="23451">MDIQPETPWDGTPDVSSRIVTAIGRIGGVLRSGVWAFATAEGLNPAQVEILQLLYRRSRGVRLTWLARQLSISSASASDSVASLVSKGLLRKARDSEDARATALFLTDAGAALAGRAGAALGFADDAAAALPEATQLALLTGLFRLIAGLQQTQRFPELRACLSCRFFEPDRYPGQPTPHHCALVDAPLPLKFLRIDCAEHEPADADSERRNWRIFT</sequence>
<reference evidence="2 3" key="1">
    <citation type="journal article" date="2015" name="Stand. Genomic Sci.">
        <title>Genomic Encyclopedia of Bacterial and Archaeal Type Strains, Phase III: the genomes of soil and plant-associated and newly described type strains.</title>
        <authorList>
            <person name="Whitman W.B."/>
            <person name="Woyke T."/>
            <person name="Klenk H.P."/>
            <person name="Zhou Y."/>
            <person name="Lilburn T.G."/>
            <person name="Beck B.J."/>
            <person name="De Vos P."/>
            <person name="Vandamme P."/>
            <person name="Eisen J.A."/>
            <person name="Garrity G."/>
            <person name="Hugenholtz P."/>
            <person name="Kyrpides N.C."/>
        </authorList>
    </citation>
    <scope>NUCLEOTIDE SEQUENCE [LARGE SCALE GENOMIC DNA]</scope>
    <source>
        <strain evidence="2 3">CGMCC 1.10822</strain>
    </source>
</reference>
<comment type="caution">
    <text evidence="2">The sequence shown here is derived from an EMBL/GenBank/DDBJ whole genome shotgun (WGS) entry which is preliminary data.</text>
</comment>
<dbReference type="PROSITE" id="PS50995">
    <property type="entry name" value="HTH_MARR_2"/>
    <property type="match status" value="1"/>
</dbReference>
<dbReference type="RefSeq" id="WP_145647515.1">
    <property type="nucleotide sequence ID" value="NZ_VLLB01000001.1"/>
</dbReference>
<evidence type="ECO:0000259" key="1">
    <source>
        <dbReference type="PROSITE" id="PS50995"/>
    </source>
</evidence>
<evidence type="ECO:0000313" key="3">
    <source>
        <dbReference type="Proteomes" id="UP000318431"/>
    </source>
</evidence>
<dbReference type="EMBL" id="VLLB01000001">
    <property type="protein sequence ID" value="TWI69778.1"/>
    <property type="molecule type" value="Genomic_DNA"/>
</dbReference>
<dbReference type="AlphaFoldDB" id="A0A562RL51"/>
<organism evidence="2 3">
    <name type="scientific">Pseudoduganella lurida</name>
    <dbReference type="NCBI Taxonomy" id="1036180"/>
    <lineage>
        <taxon>Bacteria</taxon>
        <taxon>Pseudomonadati</taxon>
        <taxon>Pseudomonadota</taxon>
        <taxon>Betaproteobacteria</taxon>
        <taxon>Burkholderiales</taxon>
        <taxon>Oxalobacteraceae</taxon>
        <taxon>Telluria group</taxon>
        <taxon>Pseudoduganella</taxon>
    </lineage>
</organism>
<keyword evidence="2" id="KW-0238">DNA-binding</keyword>
<dbReference type="InterPro" id="IPR039422">
    <property type="entry name" value="MarR/SlyA-like"/>
</dbReference>